<dbReference type="Proteomes" id="UP000030758">
    <property type="component" value="Unassembled WGS sequence"/>
</dbReference>
<evidence type="ECO:0000313" key="1">
    <source>
        <dbReference type="EMBL" id="KFD68657.1"/>
    </source>
</evidence>
<proteinExistence type="predicted"/>
<accession>A0A085NGR1</accession>
<reference evidence="1" key="1">
    <citation type="journal article" date="2014" name="Nat. Genet.">
        <title>Genome and transcriptome of the porcine whipworm Trichuris suis.</title>
        <authorList>
            <person name="Jex A.R."/>
            <person name="Nejsum P."/>
            <person name="Schwarz E.M."/>
            <person name="Hu L."/>
            <person name="Young N.D."/>
            <person name="Hall R.S."/>
            <person name="Korhonen P.K."/>
            <person name="Liao S."/>
            <person name="Thamsborg S."/>
            <person name="Xia J."/>
            <person name="Xu P."/>
            <person name="Wang S."/>
            <person name="Scheerlinck J.P."/>
            <person name="Hofmann A."/>
            <person name="Sternberg P.W."/>
            <person name="Wang J."/>
            <person name="Gasser R.B."/>
        </authorList>
    </citation>
    <scope>NUCLEOTIDE SEQUENCE [LARGE SCALE GENOMIC DNA]</scope>
    <source>
        <strain evidence="1">DCEP-RM93F</strain>
    </source>
</reference>
<sequence>MLPGRDVETSGPACRGAARCHAQLAGMELVGSTVPSPSDRYEFHEALERPDDGVYASPACSYVLFWPSLRLQRAKENVQGESLPCDDGLCRRAFLAVYALPTQFHLHENLFCPHFWSLPLRAFQVGNNVTEAC</sequence>
<protein>
    <submittedName>
        <fullName evidence="1">Uncharacterized protein</fullName>
    </submittedName>
</protein>
<organism evidence="1">
    <name type="scientific">Trichuris suis</name>
    <name type="common">pig whipworm</name>
    <dbReference type="NCBI Taxonomy" id="68888"/>
    <lineage>
        <taxon>Eukaryota</taxon>
        <taxon>Metazoa</taxon>
        <taxon>Ecdysozoa</taxon>
        <taxon>Nematoda</taxon>
        <taxon>Enoplea</taxon>
        <taxon>Dorylaimia</taxon>
        <taxon>Trichinellida</taxon>
        <taxon>Trichuridae</taxon>
        <taxon>Trichuris</taxon>
    </lineage>
</organism>
<name>A0A085NGR1_9BILA</name>
<dbReference type="AlphaFoldDB" id="A0A085NGR1"/>
<gene>
    <name evidence="1" type="ORF">M514_03679</name>
</gene>
<dbReference type="EMBL" id="KL367502">
    <property type="protein sequence ID" value="KFD68657.1"/>
    <property type="molecule type" value="Genomic_DNA"/>
</dbReference>